<reference evidence="1 2" key="1">
    <citation type="submission" date="2019-05" db="EMBL/GenBank/DDBJ databases">
        <title>Another draft genome of Portunus trituberculatus and its Hox gene families provides insights of decapod evolution.</title>
        <authorList>
            <person name="Jeong J.-H."/>
            <person name="Song I."/>
            <person name="Kim S."/>
            <person name="Choi T."/>
            <person name="Kim D."/>
            <person name="Ryu S."/>
            <person name="Kim W."/>
        </authorList>
    </citation>
    <scope>NUCLEOTIDE SEQUENCE [LARGE SCALE GENOMIC DNA]</scope>
    <source>
        <tissue evidence="1">Muscle</tissue>
    </source>
</reference>
<dbReference type="EMBL" id="VSRR010002463">
    <property type="protein sequence ID" value="MPC31570.1"/>
    <property type="molecule type" value="Genomic_DNA"/>
</dbReference>
<sequence length="125" mass="14364">MALAVTEAPKQLRWEECPSCGLRKKVHKGRTLTQPQISHQISWYMLPTMLSTMRKLSRHWASVSTLTGTCLRVEGCCRYVLTSSTWLFPSLTRSHSNISVSCRNHCHHYSSCDSLPCYLYFAHMI</sequence>
<keyword evidence="2" id="KW-1185">Reference proteome</keyword>
<evidence type="ECO:0000313" key="1">
    <source>
        <dbReference type="EMBL" id="MPC31570.1"/>
    </source>
</evidence>
<comment type="caution">
    <text evidence="1">The sequence shown here is derived from an EMBL/GenBank/DDBJ whole genome shotgun (WGS) entry which is preliminary data.</text>
</comment>
<organism evidence="1 2">
    <name type="scientific">Portunus trituberculatus</name>
    <name type="common">Swimming crab</name>
    <name type="synonym">Neptunus trituberculatus</name>
    <dbReference type="NCBI Taxonomy" id="210409"/>
    <lineage>
        <taxon>Eukaryota</taxon>
        <taxon>Metazoa</taxon>
        <taxon>Ecdysozoa</taxon>
        <taxon>Arthropoda</taxon>
        <taxon>Crustacea</taxon>
        <taxon>Multicrustacea</taxon>
        <taxon>Malacostraca</taxon>
        <taxon>Eumalacostraca</taxon>
        <taxon>Eucarida</taxon>
        <taxon>Decapoda</taxon>
        <taxon>Pleocyemata</taxon>
        <taxon>Brachyura</taxon>
        <taxon>Eubrachyura</taxon>
        <taxon>Portunoidea</taxon>
        <taxon>Portunidae</taxon>
        <taxon>Portuninae</taxon>
        <taxon>Portunus</taxon>
    </lineage>
</organism>
<gene>
    <name evidence="1" type="ORF">E2C01_024863</name>
</gene>
<accession>A0A5B7EBD8</accession>
<evidence type="ECO:0000313" key="2">
    <source>
        <dbReference type="Proteomes" id="UP000324222"/>
    </source>
</evidence>
<dbReference type="Proteomes" id="UP000324222">
    <property type="component" value="Unassembled WGS sequence"/>
</dbReference>
<proteinExistence type="predicted"/>
<name>A0A5B7EBD8_PORTR</name>
<dbReference type="AlphaFoldDB" id="A0A5B7EBD8"/>
<protein>
    <submittedName>
        <fullName evidence="1">Uncharacterized protein</fullName>
    </submittedName>
</protein>